<reference evidence="12" key="1">
    <citation type="journal article" date="2012" name="Proc. Natl. Acad. Sci. U.S.A.">
        <title>Antigenic diversity is generated by distinct evolutionary mechanisms in African trypanosome species.</title>
        <authorList>
            <person name="Jackson A.P."/>
            <person name="Berry A."/>
            <person name="Aslett M."/>
            <person name="Allison H.C."/>
            <person name="Burton P."/>
            <person name="Vavrova-Anderson J."/>
            <person name="Brown R."/>
            <person name="Browne H."/>
            <person name="Corton N."/>
            <person name="Hauser H."/>
            <person name="Gamble J."/>
            <person name="Gilderthorp R."/>
            <person name="Marcello L."/>
            <person name="McQuillan J."/>
            <person name="Otto T.D."/>
            <person name="Quail M.A."/>
            <person name="Sanders M.J."/>
            <person name="van Tonder A."/>
            <person name="Ginger M.L."/>
            <person name="Field M.C."/>
            <person name="Barry J.D."/>
            <person name="Hertz-Fowler C."/>
            <person name="Berriman M."/>
        </authorList>
    </citation>
    <scope>NUCLEOTIDE SEQUENCE</scope>
    <source>
        <strain evidence="12">Y486</strain>
    </source>
</reference>
<protein>
    <recommendedName>
        <fullName evidence="1">cyclin-dependent kinase</fullName>
        <ecNumber evidence="1">2.7.11.22</ecNumber>
    </recommendedName>
</protein>
<dbReference type="PROSITE" id="PS00107">
    <property type="entry name" value="PROTEIN_KINASE_ATP"/>
    <property type="match status" value="1"/>
</dbReference>
<keyword evidence="3 12" id="KW-0808">Transferase</keyword>
<dbReference type="Gene3D" id="1.10.510.10">
    <property type="entry name" value="Transferase(Phosphotransferase) domain 1"/>
    <property type="match status" value="1"/>
</dbReference>
<dbReference type="SMART" id="SM00220">
    <property type="entry name" value="S_TKc"/>
    <property type="match status" value="1"/>
</dbReference>
<feature type="compositionally biased region" description="Basic residues" evidence="10">
    <location>
        <begin position="549"/>
        <end position="558"/>
    </location>
</feature>
<feature type="compositionally biased region" description="Polar residues" evidence="10">
    <location>
        <begin position="517"/>
        <end position="536"/>
    </location>
</feature>
<evidence type="ECO:0000256" key="9">
    <source>
        <dbReference type="PROSITE-ProRule" id="PRU10141"/>
    </source>
</evidence>
<comment type="catalytic activity">
    <reaction evidence="7">
        <text>L-threonyl-[protein] + ATP = O-phospho-L-threonyl-[protein] + ADP + H(+)</text>
        <dbReference type="Rhea" id="RHEA:46608"/>
        <dbReference type="Rhea" id="RHEA-COMP:11060"/>
        <dbReference type="Rhea" id="RHEA-COMP:11605"/>
        <dbReference type="ChEBI" id="CHEBI:15378"/>
        <dbReference type="ChEBI" id="CHEBI:30013"/>
        <dbReference type="ChEBI" id="CHEBI:30616"/>
        <dbReference type="ChEBI" id="CHEBI:61977"/>
        <dbReference type="ChEBI" id="CHEBI:456216"/>
        <dbReference type="EC" id="2.7.11.22"/>
    </reaction>
</comment>
<keyword evidence="2" id="KW-0723">Serine/threonine-protein kinase</keyword>
<dbReference type="InterPro" id="IPR008271">
    <property type="entry name" value="Ser/Thr_kinase_AS"/>
</dbReference>
<evidence type="ECO:0000259" key="11">
    <source>
        <dbReference type="PROSITE" id="PS50011"/>
    </source>
</evidence>
<dbReference type="PROSITE" id="PS00108">
    <property type="entry name" value="PROTEIN_KINASE_ST"/>
    <property type="match status" value="1"/>
</dbReference>
<dbReference type="AlphaFoldDB" id="G0U9L0"/>
<accession>G0U9L0</accession>
<dbReference type="InterPro" id="IPR050117">
    <property type="entry name" value="MAPK"/>
</dbReference>
<dbReference type="SUPFAM" id="SSF56112">
    <property type="entry name" value="Protein kinase-like (PK-like)"/>
    <property type="match status" value="1"/>
</dbReference>
<evidence type="ECO:0000256" key="4">
    <source>
        <dbReference type="ARBA" id="ARBA00022741"/>
    </source>
</evidence>
<keyword evidence="6 9" id="KW-0067">ATP-binding</keyword>
<evidence type="ECO:0000313" key="12">
    <source>
        <dbReference type="EMBL" id="CCC54296.1"/>
    </source>
</evidence>
<dbReference type="Gene3D" id="3.30.200.20">
    <property type="entry name" value="Phosphorylase Kinase, domain 1"/>
    <property type="match status" value="1"/>
</dbReference>
<dbReference type="Pfam" id="PF00069">
    <property type="entry name" value="Pkinase"/>
    <property type="match status" value="1"/>
</dbReference>
<dbReference type="PANTHER" id="PTHR24055">
    <property type="entry name" value="MITOGEN-ACTIVATED PROTEIN KINASE"/>
    <property type="match status" value="1"/>
</dbReference>
<feature type="compositionally biased region" description="Basic and acidic residues" evidence="10">
    <location>
        <begin position="434"/>
        <end position="451"/>
    </location>
</feature>
<organism evidence="12">
    <name type="scientific">Trypanosoma vivax (strain Y486)</name>
    <dbReference type="NCBI Taxonomy" id="1055687"/>
    <lineage>
        <taxon>Eukaryota</taxon>
        <taxon>Discoba</taxon>
        <taxon>Euglenozoa</taxon>
        <taxon>Kinetoplastea</taxon>
        <taxon>Metakinetoplastina</taxon>
        <taxon>Trypanosomatida</taxon>
        <taxon>Trypanosomatidae</taxon>
        <taxon>Trypanosoma</taxon>
        <taxon>Duttonella</taxon>
    </lineage>
</organism>
<comment type="catalytic activity">
    <reaction evidence="8">
        <text>L-seryl-[protein] + ATP = O-phospho-L-seryl-[protein] + ADP + H(+)</text>
        <dbReference type="Rhea" id="RHEA:17989"/>
        <dbReference type="Rhea" id="RHEA-COMP:9863"/>
        <dbReference type="Rhea" id="RHEA-COMP:11604"/>
        <dbReference type="ChEBI" id="CHEBI:15378"/>
        <dbReference type="ChEBI" id="CHEBI:29999"/>
        <dbReference type="ChEBI" id="CHEBI:30616"/>
        <dbReference type="ChEBI" id="CHEBI:83421"/>
        <dbReference type="ChEBI" id="CHEBI:456216"/>
        <dbReference type="EC" id="2.7.11.22"/>
    </reaction>
</comment>
<dbReference type="GO" id="GO:0004693">
    <property type="term" value="F:cyclin-dependent protein serine/threonine kinase activity"/>
    <property type="evidence" value="ECO:0007669"/>
    <property type="project" value="UniProtKB-EC"/>
</dbReference>
<feature type="compositionally biased region" description="Polar residues" evidence="10">
    <location>
        <begin position="559"/>
        <end position="575"/>
    </location>
</feature>
<dbReference type="InterPro" id="IPR000719">
    <property type="entry name" value="Prot_kinase_dom"/>
</dbReference>
<dbReference type="EMBL" id="HE573027">
    <property type="protein sequence ID" value="CCC54296.1"/>
    <property type="molecule type" value="Genomic_DNA"/>
</dbReference>
<feature type="domain" description="Protein kinase" evidence="11">
    <location>
        <begin position="4"/>
        <end position="286"/>
    </location>
</feature>
<name>G0U9L0_TRYVY</name>
<dbReference type="GO" id="GO:0005524">
    <property type="term" value="F:ATP binding"/>
    <property type="evidence" value="ECO:0007669"/>
    <property type="project" value="UniProtKB-UniRule"/>
</dbReference>
<gene>
    <name evidence="12" type="ORF">TVY486_1117800</name>
</gene>
<evidence type="ECO:0000256" key="5">
    <source>
        <dbReference type="ARBA" id="ARBA00022777"/>
    </source>
</evidence>
<dbReference type="FunFam" id="3.30.200.20:FF:000049">
    <property type="entry name" value="cyclin-dependent kinase-like 1 isoform X1"/>
    <property type="match status" value="1"/>
</dbReference>
<evidence type="ECO:0000256" key="1">
    <source>
        <dbReference type="ARBA" id="ARBA00012425"/>
    </source>
</evidence>
<evidence type="ECO:0000256" key="8">
    <source>
        <dbReference type="ARBA" id="ARBA00048367"/>
    </source>
</evidence>
<dbReference type="InterPro" id="IPR011009">
    <property type="entry name" value="Kinase-like_dom_sf"/>
</dbReference>
<evidence type="ECO:0000256" key="10">
    <source>
        <dbReference type="SAM" id="MobiDB-lite"/>
    </source>
</evidence>
<keyword evidence="5 12" id="KW-0418">Kinase</keyword>
<feature type="binding site" evidence="9">
    <location>
        <position position="34"/>
    </location>
    <ligand>
        <name>ATP</name>
        <dbReference type="ChEBI" id="CHEBI:30616"/>
    </ligand>
</feature>
<dbReference type="PROSITE" id="PS50011">
    <property type="entry name" value="PROTEIN_KINASE_DOM"/>
    <property type="match status" value="1"/>
</dbReference>
<feature type="region of interest" description="Disordered" evidence="10">
    <location>
        <begin position="509"/>
        <end position="593"/>
    </location>
</feature>
<evidence type="ECO:0000256" key="7">
    <source>
        <dbReference type="ARBA" id="ARBA00047811"/>
    </source>
</evidence>
<dbReference type="CDD" id="cd07833">
    <property type="entry name" value="STKc_CDKL"/>
    <property type="match status" value="1"/>
</dbReference>
<proteinExistence type="predicted"/>
<dbReference type="VEuPathDB" id="TriTrypDB:TvY486_1117800"/>
<evidence type="ECO:0000256" key="2">
    <source>
        <dbReference type="ARBA" id="ARBA00022527"/>
    </source>
</evidence>
<feature type="region of interest" description="Disordered" evidence="10">
    <location>
        <begin position="428"/>
        <end position="457"/>
    </location>
</feature>
<dbReference type="EC" id="2.7.11.22" evidence="1"/>
<evidence type="ECO:0000256" key="3">
    <source>
        <dbReference type="ARBA" id="ARBA00022679"/>
    </source>
</evidence>
<dbReference type="GO" id="GO:0106310">
    <property type="term" value="F:protein serine kinase activity"/>
    <property type="evidence" value="ECO:0007669"/>
    <property type="project" value="RHEA"/>
</dbReference>
<evidence type="ECO:0000256" key="6">
    <source>
        <dbReference type="ARBA" id="ARBA00022840"/>
    </source>
</evidence>
<dbReference type="InterPro" id="IPR017441">
    <property type="entry name" value="Protein_kinase_ATP_BS"/>
</dbReference>
<keyword evidence="4 9" id="KW-0547">Nucleotide-binding</keyword>
<sequence length="593" mass="64978">MEAYETLGVLGEGTYGVVVKARHRATGHLVAIKKYKQAEDDDHVRKTSLREVRVLKHLRHPNVISLLDVFRRDGKLYLVFEYVENTILQLIEARRSGLSEDEVRRYTFQLLNGVSYCHAHNIIHRDVKPENVLVSKDGVLKLCDFGFARPLSSRGNYTDYVATRWYRAPELLVGDVSYGKAVDIWAIGCIFSELTDGQPLFPGDSDLEQLSLIMRTCGPIPQRMVEIFEHNSLYRRVVFPHVSVERTLRQRFSKAPEPWLEFLSLCLRTDPAERPTCTSLMGLEYFTKNNFRAQYEAELRTLFQQNDPTVDCGSKANSPNSLVGKSQALGEHGEANELTLPLLAVPQSEAETAEVGVSGGSKNTFPNGGVSEGVVGESGLGESTNTPFQQLGALWSHYIGSAVGTGSGGNGELPNIDARKSHFYQSVHAPNRHNPKDGTKSHGGHRSEGCKSGHRARAKPDYMAKSTRLNNPPFPILPNEHATPLPAPYVTLGGGTLNTVGLSREGNVTGSKVALSPNANTLTTTTEKNDSTNKGNSHLGGASVTSVGYKHKKKHQKRNLVSGNAPESSPGTSGSYHGVTGHKYSLRDAPSKR</sequence>
<dbReference type="FunFam" id="1.10.510.10:FF:000624">
    <property type="entry name" value="Mitogen-activated protein kinase"/>
    <property type="match status" value="1"/>
</dbReference>